<keyword evidence="3" id="KW-1185">Reference proteome</keyword>
<evidence type="ECO:0000256" key="1">
    <source>
        <dbReference type="SAM" id="MobiDB-lite"/>
    </source>
</evidence>
<comment type="caution">
    <text evidence="2">The sequence shown here is derived from an EMBL/GenBank/DDBJ whole genome shotgun (WGS) entry which is preliminary data.</text>
</comment>
<dbReference type="EMBL" id="QGKV02000297">
    <property type="protein sequence ID" value="KAF3608542.1"/>
    <property type="molecule type" value="Genomic_DNA"/>
</dbReference>
<evidence type="ECO:0000313" key="3">
    <source>
        <dbReference type="Proteomes" id="UP000266723"/>
    </source>
</evidence>
<accession>A0ABQ7EYC0</accession>
<name>A0ABQ7EYC0_BRACR</name>
<reference evidence="2 3" key="1">
    <citation type="journal article" date="2020" name="BMC Genomics">
        <title>Intraspecific diversification of the crop wild relative Brassica cretica Lam. using demographic model selection.</title>
        <authorList>
            <person name="Kioukis A."/>
            <person name="Michalopoulou V.A."/>
            <person name="Briers L."/>
            <person name="Pirintsos S."/>
            <person name="Studholme D.J."/>
            <person name="Pavlidis P."/>
            <person name="Sarris P.F."/>
        </authorList>
    </citation>
    <scope>NUCLEOTIDE SEQUENCE [LARGE SCALE GENOMIC DNA]</scope>
    <source>
        <strain evidence="3">cv. PFS-1207/04</strain>
    </source>
</reference>
<sequence>MSKTLRSQVLVKCDKRSLLNGLSIPAMISMEAVITLQKKPVSWIMEAVINSSKLLVVCNHRVIADRNGHIEYRGGRIDKVRVQCSEVETEYCRKSDKEEGEDANGLKLHKEE</sequence>
<proteinExistence type="predicted"/>
<feature type="region of interest" description="Disordered" evidence="1">
    <location>
        <begin position="93"/>
        <end position="112"/>
    </location>
</feature>
<evidence type="ECO:0000313" key="2">
    <source>
        <dbReference type="EMBL" id="KAF3608542.1"/>
    </source>
</evidence>
<organism evidence="2 3">
    <name type="scientific">Brassica cretica</name>
    <name type="common">Mustard</name>
    <dbReference type="NCBI Taxonomy" id="69181"/>
    <lineage>
        <taxon>Eukaryota</taxon>
        <taxon>Viridiplantae</taxon>
        <taxon>Streptophyta</taxon>
        <taxon>Embryophyta</taxon>
        <taxon>Tracheophyta</taxon>
        <taxon>Spermatophyta</taxon>
        <taxon>Magnoliopsida</taxon>
        <taxon>eudicotyledons</taxon>
        <taxon>Gunneridae</taxon>
        <taxon>Pentapetalae</taxon>
        <taxon>rosids</taxon>
        <taxon>malvids</taxon>
        <taxon>Brassicales</taxon>
        <taxon>Brassicaceae</taxon>
        <taxon>Brassiceae</taxon>
        <taxon>Brassica</taxon>
    </lineage>
</organism>
<protein>
    <submittedName>
        <fullName evidence="2">Uncharacterized protein</fullName>
    </submittedName>
</protein>
<dbReference type="Proteomes" id="UP000266723">
    <property type="component" value="Unassembled WGS sequence"/>
</dbReference>
<gene>
    <name evidence="2" type="ORF">DY000_02051231</name>
</gene>